<dbReference type="EMBL" id="DS113197">
    <property type="protein sequence ID" value="EAY20497.1"/>
    <property type="molecule type" value="Genomic_DNA"/>
</dbReference>
<evidence type="ECO:0000256" key="1">
    <source>
        <dbReference type="SAM" id="MobiDB-lite"/>
    </source>
</evidence>
<dbReference type="RefSeq" id="XP_001581483.1">
    <property type="nucleotide sequence ID" value="XM_001581433.1"/>
</dbReference>
<evidence type="ECO:0000256" key="2">
    <source>
        <dbReference type="SAM" id="Phobius"/>
    </source>
</evidence>
<evidence type="ECO:0000313" key="4">
    <source>
        <dbReference type="Proteomes" id="UP000001542"/>
    </source>
</evidence>
<feature type="compositionally biased region" description="Acidic residues" evidence="1">
    <location>
        <begin position="234"/>
        <end position="249"/>
    </location>
</feature>
<feature type="compositionally biased region" description="Basic and acidic residues" evidence="1">
    <location>
        <begin position="199"/>
        <end position="216"/>
    </location>
</feature>
<feature type="region of interest" description="Disordered" evidence="1">
    <location>
        <begin position="199"/>
        <end position="249"/>
    </location>
</feature>
<dbReference type="VEuPathDB" id="TrichDB:TVAG_238690"/>
<feature type="transmembrane region" description="Helical" evidence="2">
    <location>
        <begin position="171"/>
        <end position="193"/>
    </location>
</feature>
<keyword evidence="2" id="KW-1133">Transmembrane helix</keyword>
<dbReference type="SMR" id="A2DGA1"/>
<reference evidence="3" key="2">
    <citation type="journal article" date="2007" name="Science">
        <title>Draft genome sequence of the sexually transmitted pathogen Trichomonas vaginalis.</title>
        <authorList>
            <person name="Carlton J.M."/>
            <person name="Hirt R.P."/>
            <person name="Silva J.C."/>
            <person name="Delcher A.L."/>
            <person name="Schatz M."/>
            <person name="Zhao Q."/>
            <person name="Wortman J.R."/>
            <person name="Bidwell S.L."/>
            <person name="Alsmark U.C.M."/>
            <person name="Besteiro S."/>
            <person name="Sicheritz-Ponten T."/>
            <person name="Noel C.J."/>
            <person name="Dacks J.B."/>
            <person name="Foster P.G."/>
            <person name="Simillion C."/>
            <person name="Van de Peer Y."/>
            <person name="Miranda-Saavedra D."/>
            <person name="Barton G.J."/>
            <person name="Westrop G.D."/>
            <person name="Mueller S."/>
            <person name="Dessi D."/>
            <person name="Fiori P.L."/>
            <person name="Ren Q."/>
            <person name="Paulsen I."/>
            <person name="Zhang H."/>
            <person name="Bastida-Corcuera F.D."/>
            <person name="Simoes-Barbosa A."/>
            <person name="Brown M.T."/>
            <person name="Hayes R.D."/>
            <person name="Mukherjee M."/>
            <person name="Okumura C.Y."/>
            <person name="Schneider R."/>
            <person name="Smith A.J."/>
            <person name="Vanacova S."/>
            <person name="Villalvazo M."/>
            <person name="Haas B.J."/>
            <person name="Pertea M."/>
            <person name="Feldblyum T.V."/>
            <person name="Utterback T.R."/>
            <person name="Shu C.L."/>
            <person name="Osoegawa K."/>
            <person name="de Jong P.J."/>
            <person name="Hrdy I."/>
            <person name="Horvathova L."/>
            <person name="Zubacova Z."/>
            <person name="Dolezal P."/>
            <person name="Malik S.B."/>
            <person name="Logsdon J.M. Jr."/>
            <person name="Henze K."/>
            <person name="Gupta A."/>
            <person name="Wang C.C."/>
            <person name="Dunne R.L."/>
            <person name="Upcroft J.A."/>
            <person name="Upcroft P."/>
            <person name="White O."/>
            <person name="Salzberg S.L."/>
            <person name="Tang P."/>
            <person name="Chiu C.-H."/>
            <person name="Lee Y.-S."/>
            <person name="Embley T.M."/>
            <person name="Coombs G.H."/>
            <person name="Mottram J.C."/>
            <person name="Tachezy J."/>
            <person name="Fraser-Liggett C.M."/>
            <person name="Johnson P.J."/>
        </authorList>
    </citation>
    <scope>NUCLEOTIDE SEQUENCE [LARGE SCALE GENOMIC DNA]</scope>
    <source>
        <strain evidence="3">G3</strain>
    </source>
</reference>
<dbReference type="Proteomes" id="UP000001542">
    <property type="component" value="Unassembled WGS sequence"/>
</dbReference>
<dbReference type="AlphaFoldDB" id="A2DGA1"/>
<keyword evidence="2" id="KW-0812">Transmembrane</keyword>
<name>A2DGA1_TRIV3</name>
<keyword evidence="4" id="KW-1185">Reference proteome</keyword>
<dbReference type="KEGG" id="tva:5466023"/>
<dbReference type="VEuPathDB" id="TrichDB:TVAGG3_0967330"/>
<dbReference type="InParanoid" id="A2DGA1"/>
<evidence type="ECO:0000313" key="3">
    <source>
        <dbReference type="EMBL" id="EAY20497.1"/>
    </source>
</evidence>
<sequence length="249" mass="28561">MFLIHQQDAQSLISNKQIGIEFHIDEKTQQIVGSFYNNSMIYEFNSLGSNAILDFVTVEITDEKFKLISTKNYIGKTIEFEYSEDGGSVDMGATIDGIKISISFANGKTATVMYSDETYQLEKDVQPDASQISPMFYRINPKYARQPVQKANMSFIDLFKQAIEPYKRYSYIIYTATFILFIEFIFICSGFCFKRNKYPENKEEQPEEKAVSKEDDSEKEEESNDEKGEKFSDGVDDDVEDDDDGDASH</sequence>
<keyword evidence="2" id="KW-0472">Membrane</keyword>
<organism evidence="3 4">
    <name type="scientific">Trichomonas vaginalis (strain ATCC PRA-98 / G3)</name>
    <dbReference type="NCBI Taxonomy" id="412133"/>
    <lineage>
        <taxon>Eukaryota</taxon>
        <taxon>Metamonada</taxon>
        <taxon>Parabasalia</taxon>
        <taxon>Trichomonadida</taxon>
        <taxon>Trichomonadidae</taxon>
        <taxon>Trichomonas</taxon>
    </lineage>
</organism>
<accession>A2DGA1</accession>
<gene>
    <name evidence="3" type="ORF">TVAG_238690</name>
</gene>
<proteinExistence type="predicted"/>
<reference evidence="3" key="1">
    <citation type="submission" date="2006-10" db="EMBL/GenBank/DDBJ databases">
        <authorList>
            <person name="Amadeo P."/>
            <person name="Zhao Q."/>
            <person name="Wortman J."/>
            <person name="Fraser-Liggett C."/>
            <person name="Carlton J."/>
        </authorList>
    </citation>
    <scope>NUCLEOTIDE SEQUENCE</scope>
    <source>
        <strain evidence="3">G3</strain>
    </source>
</reference>
<protein>
    <submittedName>
        <fullName evidence="3">Uncharacterized protein</fullName>
    </submittedName>
</protein>